<organism evidence="1">
    <name type="scientific">termite gut metagenome</name>
    <dbReference type="NCBI Taxonomy" id="433724"/>
    <lineage>
        <taxon>unclassified sequences</taxon>
        <taxon>metagenomes</taxon>
        <taxon>organismal metagenomes</taxon>
    </lineage>
</organism>
<sequence length="59" mass="6762">MSAWKLSINLNFRRTQVQRNKSNLEICPLSNLMDGFLGKKLYAPKAANRLMMKFSGLLC</sequence>
<protein>
    <submittedName>
        <fullName evidence="1">Uncharacterized protein</fullName>
    </submittedName>
</protein>
<evidence type="ECO:0000313" key="1">
    <source>
        <dbReference type="EMBL" id="KAA6323625.1"/>
    </source>
</evidence>
<dbReference type="AlphaFoldDB" id="A0A5J4QQQ5"/>
<proteinExistence type="predicted"/>
<name>A0A5J4QQQ5_9ZZZZ</name>
<comment type="caution">
    <text evidence="1">The sequence shown here is derived from an EMBL/GenBank/DDBJ whole genome shotgun (WGS) entry which is preliminary data.</text>
</comment>
<accession>A0A5J4QQQ5</accession>
<dbReference type="EMBL" id="SNRY01002763">
    <property type="protein sequence ID" value="KAA6323625.1"/>
    <property type="molecule type" value="Genomic_DNA"/>
</dbReference>
<gene>
    <name evidence="1" type="ORF">EZS27_026957</name>
</gene>
<reference evidence="1" key="1">
    <citation type="submission" date="2019-03" db="EMBL/GenBank/DDBJ databases">
        <title>Single cell metagenomics reveals metabolic interactions within the superorganism composed of flagellate Streblomastix strix and complex community of Bacteroidetes bacteria on its surface.</title>
        <authorList>
            <person name="Treitli S.C."/>
            <person name="Kolisko M."/>
            <person name="Husnik F."/>
            <person name="Keeling P."/>
            <person name="Hampl V."/>
        </authorList>
    </citation>
    <scope>NUCLEOTIDE SEQUENCE</scope>
    <source>
        <strain evidence="1">STM</strain>
    </source>
</reference>
<feature type="non-terminal residue" evidence="1">
    <location>
        <position position="59"/>
    </location>
</feature>